<keyword evidence="3" id="KW-1185">Reference proteome</keyword>
<name>A0A1D2VGG2_9ASCO</name>
<evidence type="ECO:0000313" key="3">
    <source>
        <dbReference type="Proteomes" id="UP000095038"/>
    </source>
</evidence>
<protein>
    <submittedName>
        <fullName evidence="2">Uncharacterized protein</fullName>
    </submittedName>
</protein>
<evidence type="ECO:0000313" key="2">
    <source>
        <dbReference type="EMBL" id="ODV60748.1"/>
    </source>
</evidence>
<dbReference type="GeneID" id="30968481"/>
<dbReference type="Proteomes" id="UP000095038">
    <property type="component" value="Unassembled WGS sequence"/>
</dbReference>
<feature type="compositionally biased region" description="Basic and acidic residues" evidence="1">
    <location>
        <begin position="111"/>
        <end position="125"/>
    </location>
</feature>
<gene>
    <name evidence="2" type="ORF">ASCRUDRAFT_8347</name>
</gene>
<feature type="region of interest" description="Disordered" evidence="1">
    <location>
        <begin position="81"/>
        <end position="166"/>
    </location>
</feature>
<dbReference type="InParanoid" id="A0A1D2VGG2"/>
<dbReference type="RefSeq" id="XP_020047055.1">
    <property type="nucleotide sequence ID" value="XM_020194845.1"/>
</dbReference>
<dbReference type="AlphaFoldDB" id="A0A1D2VGG2"/>
<feature type="region of interest" description="Disordered" evidence="1">
    <location>
        <begin position="36"/>
        <end position="59"/>
    </location>
</feature>
<dbReference type="EMBL" id="KV454481">
    <property type="protein sequence ID" value="ODV60748.1"/>
    <property type="molecule type" value="Genomic_DNA"/>
</dbReference>
<evidence type="ECO:0000256" key="1">
    <source>
        <dbReference type="SAM" id="MobiDB-lite"/>
    </source>
</evidence>
<feature type="compositionally biased region" description="Low complexity" evidence="1">
    <location>
        <begin position="36"/>
        <end position="49"/>
    </location>
</feature>
<sequence>MRSITSLLPLFNRNVLFISRSFNRVSARPFSSINSYLRNSSSSSSSPIKIDPDSIIDEDKGSLDKKKIKGQNSVKDAVGEKSNNILSKTSENDKNLNNNLDKNESTINPGKKLDVKTDIEKEFSKKNSPKNVSLKIHDERNNDHDNEKNKGISNDKNLKRSKSKTNKKTILKRKLNKPILLQDLMDHGIAFHPDFHKFSYSLCFKENFDRWNKVPVDIIKKIDPLYIPKKDDEIEVHQYKGGRIKSSISFYYNLNKARS</sequence>
<reference evidence="3" key="1">
    <citation type="submission" date="2016-05" db="EMBL/GenBank/DDBJ databases">
        <title>Comparative genomics of biotechnologically important yeasts.</title>
        <authorList>
            <consortium name="DOE Joint Genome Institute"/>
            <person name="Riley R."/>
            <person name="Haridas S."/>
            <person name="Wolfe K.H."/>
            <person name="Lopes M.R."/>
            <person name="Hittinger C.T."/>
            <person name="Goker M."/>
            <person name="Salamov A."/>
            <person name="Wisecaver J."/>
            <person name="Long T.M."/>
            <person name="Aerts A.L."/>
            <person name="Barry K."/>
            <person name="Choi C."/>
            <person name="Clum A."/>
            <person name="Coughlan A.Y."/>
            <person name="Deshpande S."/>
            <person name="Douglass A.P."/>
            <person name="Hanson S.J."/>
            <person name="Klenk H.-P."/>
            <person name="Labutti K."/>
            <person name="Lapidus A."/>
            <person name="Lindquist E."/>
            <person name="Lipzen A."/>
            <person name="Meier-Kolthoff J.P."/>
            <person name="Ohm R.A."/>
            <person name="Otillar R.P."/>
            <person name="Pangilinan J."/>
            <person name="Peng Y."/>
            <person name="Rokas A."/>
            <person name="Rosa C.A."/>
            <person name="Scheuner C."/>
            <person name="Sibirny A.A."/>
            <person name="Slot J.C."/>
            <person name="Stielow J.B."/>
            <person name="Sun H."/>
            <person name="Kurtzman C.P."/>
            <person name="Blackwell M."/>
            <person name="Grigoriev I.V."/>
            <person name="Jeffries T.W."/>
        </authorList>
    </citation>
    <scope>NUCLEOTIDE SEQUENCE [LARGE SCALE GENOMIC DNA]</scope>
    <source>
        <strain evidence="3">DSM 1968</strain>
    </source>
</reference>
<organism evidence="2 3">
    <name type="scientific">Ascoidea rubescens DSM 1968</name>
    <dbReference type="NCBI Taxonomy" id="1344418"/>
    <lineage>
        <taxon>Eukaryota</taxon>
        <taxon>Fungi</taxon>
        <taxon>Dikarya</taxon>
        <taxon>Ascomycota</taxon>
        <taxon>Saccharomycotina</taxon>
        <taxon>Saccharomycetes</taxon>
        <taxon>Ascoideaceae</taxon>
        <taxon>Ascoidea</taxon>
    </lineage>
</organism>
<proteinExistence type="predicted"/>
<feature type="compositionally biased region" description="Basic and acidic residues" evidence="1">
    <location>
        <begin position="135"/>
        <end position="150"/>
    </location>
</feature>
<accession>A0A1D2VGG2</accession>